<proteinExistence type="predicted"/>
<evidence type="ECO:0000313" key="2">
    <source>
        <dbReference type="Proteomes" id="UP001597115"/>
    </source>
</evidence>
<name>A0ABW4I6W9_9SPHN</name>
<organism evidence="1 2">
    <name type="scientific">Sphingomonas tabacisoli</name>
    <dbReference type="NCBI Taxonomy" id="2249466"/>
    <lineage>
        <taxon>Bacteria</taxon>
        <taxon>Pseudomonadati</taxon>
        <taxon>Pseudomonadota</taxon>
        <taxon>Alphaproteobacteria</taxon>
        <taxon>Sphingomonadales</taxon>
        <taxon>Sphingomonadaceae</taxon>
        <taxon>Sphingomonas</taxon>
    </lineage>
</organism>
<gene>
    <name evidence="1" type="ORF">ACFSCW_15480</name>
</gene>
<accession>A0ABW4I6W9</accession>
<dbReference type="EMBL" id="JBHUDY010000002">
    <property type="protein sequence ID" value="MFD1613206.1"/>
    <property type="molecule type" value="Genomic_DNA"/>
</dbReference>
<sequence length="697" mass="75898">MSSMASAQAPSAAPAVKTAGYSPEGDPYFAQPYVDIEEWRETPVRHYYVHGGFKGTETRFSFYFPPKEKYDGHFFQLHTPVPDNENLAQNPNGFGGTDLIGFSVDSGAYFVETNGGGKFDLGSMDFMKRDPTIAAYRAAAASAAYSRVVAKRFYGTDKRPYGYAFGGSGGAYRTIGSFENTVGVWDGVVPFVMGSNMAIPNMFTVRIRAMRILGDKLDQVVDAASPGGSGDIYAGLTPLQADALREVTRMGFPVESWFGWRTMGIHGFAALYQGVVFADPGYFTDFWTKPGYLGHDHPEQFEGARMQFKSSIATPITAADAARQRINIDASHEEERGGVDTAFKIPEGAAGQRIAAFRLTGTPPKIPFLGGDLIVQSGAAKGKKLPVARVIGDIVVLGIADAKVAAQLQAGDEVQVDNSNFLAAETYHRHQVPDASYKVWDQFRKADGTPIYPQRPRLIGPGFVQATGGSILTGKWTGKMIVVESLWDREAMPWQADWYRTQVRRFQGDATNANMRVYMTDHALHGGIEDPSRIVSYNPVLQQALRDVSSWVEKGIAPPASTNYRIDDGQVVVPVTAAERRGIQPVVRLNVANGKRADIKAGDTVELVGTLEVPPGAGKLVAAAWDLDGQGKFAITARVPAGATRTTVRLKHRFDKPGTYFPSLRGTSQRQGNTKTPYARIENLDRVRVVVTPRSGE</sequence>
<protein>
    <recommendedName>
        <fullName evidence="3">Tannase/feruloyl esterase family alpha/beta hydrolase</fullName>
    </recommendedName>
</protein>
<reference evidence="2" key="1">
    <citation type="journal article" date="2019" name="Int. J. Syst. Evol. Microbiol.">
        <title>The Global Catalogue of Microorganisms (GCM) 10K type strain sequencing project: providing services to taxonomists for standard genome sequencing and annotation.</title>
        <authorList>
            <consortium name="The Broad Institute Genomics Platform"/>
            <consortium name="The Broad Institute Genome Sequencing Center for Infectious Disease"/>
            <person name="Wu L."/>
            <person name="Ma J."/>
        </authorList>
    </citation>
    <scope>NUCLEOTIDE SEQUENCE [LARGE SCALE GENOMIC DNA]</scope>
    <source>
        <strain evidence="2">CGMCC 1.16275</strain>
    </source>
</reference>
<dbReference type="Proteomes" id="UP001597115">
    <property type="component" value="Unassembled WGS sequence"/>
</dbReference>
<evidence type="ECO:0008006" key="3">
    <source>
        <dbReference type="Google" id="ProtNLM"/>
    </source>
</evidence>
<evidence type="ECO:0000313" key="1">
    <source>
        <dbReference type="EMBL" id="MFD1613206.1"/>
    </source>
</evidence>
<dbReference type="RefSeq" id="WP_380891061.1">
    <property type="nucleotide sequence ID" value="NZ_JBHUDY010000002.1"/>
</dbReference>
<keyword evidence="2" id="KW-1185">Reference proteome</keyword>
<comment type="caution">
    <text evidence="1">The sequence shown here is derived from an EMBL/GenBank/DDBJ whole genome shotgun (WGS) entry which is preliminary data.</text>
</comment>